<comment type="subcellular location">
    <subcellularLocation>
        <location evidence="2">Membrane</location>
        <topology evidence="2">Single-pass membrane protein</topology>
    </subcellularLocation>
</comment>
<dbReference type="PROSITE" id="PS00086">
    <property type="entry name" value="CYTOCHROME_P450"/>
    <property type="match status" value="1"/>
</dbReference>
<comment type="caution">
    <text evidence="15">The sequence shown here is derived from an EMBL/GenBank/DDBJ whole genome shotgun (WGS) entry which is preliminary data.</text>
</comment>
<dbReference type="EMBL" id="JBBNAF010000004">
    <property type="protein sequence ID" value="KAK9151272.1"/>
    <property type="molecule type" value="Genomic_DNA"/>
</dbReference>
<dbReference type="PANTHER" id="PTHR47953:SF19">
    <property type="entry name" value="OS06G0641600 PROTEIN"/>
    <property type="match status" value="1"/>
</dbReference>
<evidence type="ECO:0000256" key="5">
    <source>
        <dbReference type="ARBA" id="ARBA00022692"/>
    </source>
</evidence>
<dbReference type="GO" id="GO:0016705">
    <property type="term" value="F:oxidoreductase activity, acting on paired donors, with incorporation or reduction of molecular oxygen"/>
    <property type="evidence" value="ECO:0007669"/>
    <property type="project" value="InterPro"/>
</dbReference>
<keyword evidence="10 13" id="KW-0503">Monooxygenase</keyword>
<feature type="binding site" description="axial binding residue" evidence="12">
    <location>
        <position position="451"/>
    </location>
    <ligand>
        <name>heme</name>
        <dbReference type="ChEBI" id="CHEBI:30413"/>
    </ligand>
    <ligandPart>
        <name>Fe</name>
        <dbReference type="ChEBI" id="CHEBI:18248"/>
    </ligandPart>
</feature>
<evidence type="ECO:0000256" key="14">
    <source>
        <dbReference type="SAM" id="Phobius"/>
    </source>
</evidence>
<name>A0AAP0KEW8_9MAGN</name>
<evidence type="ECO:0000256" key="12">
    <source>
        <dbReference type="PIRSR" id="PIRSR602401-1"/>
    </source>
</evidence>
<dbReference type="CDD" id="cd11072">
    <property type="entry name" value="CYP71-like"/>
    <property type="match status" value="1"/>
</dbReference>
<dbReference type="SUPFAM" id="SSF48264">
    <property type="entry name" value="Cytochrome P450"/>
    <property type="match status" value="1"/>
</dbReference>
<evidence type="ECO:0000313" key="15">
    <source>
        <dbReference type="EMBL" id="KAK9151272.1"/>
    </source>
</evidence>
<dbReference type="GO" id="GO:0004497">
    <property type="term" value="F:monooxygenase activity"/>
    <property type="evidence" value="ECO:0007669"/>
    <property type="project" value="UniProtKB-KW"/>
</dbReference>
<protein>
    <recommendedName>
        <fullName evidence="17">Cytochrome P450</fullName>
    </recommendedName>
</protein>
<keyword evidence="11 14" id="KW-0472">Membrane</keyword>
<dbReference type="Pfam" id="PF00067">
    <property type="entry name" value="p450"/>
    <property type="match status" value="1"/>
</dbReference>
<evidence type="ECO:0000256" key="9">
    <source>
        <dbReference type="ARBA" id="ARBA00023004"/>
    </source>
</evidence>
<dbReference type="InterPro" id="IPR017972">
    <property type="entry name" value="Cyt_P450_CS"/>
</dbReference>
<dbReference type="GO" id="GO:0020037">
    <property type="term" value="F:heme binding"/>
    <property type="evidence" value="ECO:0007669"/>
    <property type="project" value="InterPro"/>
</dbReference>
<dbReference type="PRINTS" id="PR00463">
    <property type="entry name" value="EP450I"/>
</dbReference>
<dbReference type="Gene3D" id="1.10.630.10">
    <property type="entry name" value="Cytochrome P450"/>
    <property type="match status" value="1"/>
</dbReference>
<dbReference type="GO" id="GO:0005506">
    <property type="term" value="F:iron ion binding"/>
    <property type="evidence" value="ECO:0007669"/>
    <property type="project" value="InterPro"/>
</dbReference>
<dbReference type="GO" id="GO:0016020">
    <property type="term" value="C:membrane"/>
    <property type="evidence" value="ECO:0007669"/>
    <property type="project" value="UniProtKB-SubCell"/>
</dbReference>
<dbReference type="Proteomes" id="UP001420932">
    <property type="component" value="Unassembled WGS sequence"/>
</dbReference>
<sequence length="512" mass="57911">MEFLQPLSLPSILTFLFLMLAAMFLMKQQKLRIRTVGPKVKHPPGPWKLPLIGSLHHLKGTPHHTLRNLAKKHGPIMHLQLGEITTVVISSAEFAQEVLKTHDLLFIDRPQFLSIKIVTYDCKNMAFAPYGDYWRELRKICTMQLLSSKRVKSFQSLREEEVSKLIRKISTKAGSPFNVSESVLSATNDVTSSAAFGKKCKDKEKFLAATHEMVQQGSGGFQVFDLFPSLEVLSEITGVKPKFEKLHRIHDAVLDDIIREHIQNKEKLVNERSVEFEEDLVDVLLSLQEGTELATPITKENIKAVILDIFVAGTETSSATVEWSMAEMMRNQQVLKKAQTEVRSALQGNTTFNEADIQELTYLKSVIKETLRLHPPLPLSVPRKCRETCEIGGYAISKGTQVIINAWAIGRDPEIWTDSESFIPERFDGISADFNGNNFGFIPFGAGRRRCPGILFGLTNIELMLAHLLYHFDWELPYGVKPEELDMKESFGNTVRRQNDLYLVPTPYSPSL</sequence>
<evidence type="ECO:0008006" key="17">
    <source>
        <dbReference type="Google" id="ProtNLM"/>
    </source>
</evidence>
<dbReference type="InterPro" id="IPR052306">
    <property type="entry name" value="CYP450_71D"/>
</dbReference>
<evidence type="ECO:0000256" key="6">
    <source>
        <dbReference type="ARBA" id="ARBA00022723"/>
    </source>
</evidence>
<organism evidence="15 16">
    <name type="scientific">Stephania yunnanensis</name>
    <dbReference type="NCBI Taxonomy" id="152371"/>
    <lineage>
        <taxon>Eukaryota</taxon>
        <taxon>Viridiplantae</taxon>
        <taxon>Streptophyta</taxon>
        <taxon>Embryophyta</taxon>
        <taxon>Tracheophyta</taxon>
        <taxon>Spermatophyta</taxon>
        <taxon>Magnoliopsida</taxon>
        <taxon>Ranunculales</taxon>
        <taxon>Menispermaceae</taxon>
        <taxon>Menispermoideae</taxon>
        <taxon>Cissampelideae</taxon>
        <taxon>Stephania</taxon>
    </lineage>
</organism>
<evidence type="ECO:0000256" key="1">
    <source>
        <dbReference type="ARBA" id="ARBA00001971"/>
    </source>
</evidence>
<evidence type="ECO:0000256" key="13">
    <source>
        <dbReference type="RuleBase" id="RU000461"/>
    </source>
</evidence>
<dbReference type="GO" id="GO:0044550">
    <property type="term" value="P:secondary metabolite biosynthetic process"/>
    <property type="evidence" value="ECO:0007669"/>
    <property type="project" value="UniProtKB-ARBA"/>
</dbReference>
<dbReference type="InterPro" id="IPR001128">
    <property type="entry name" value="Cyt_P450"/>
</dbReference>
<dbReference type="PANTHER" id="PTHR47953">
    <property type="entry name" value="OS08G0105600 PROTEIN"/>
    <property type="match status" value="1"/>
</dbReference>
<keyword evidence="5 14" id="KW-0812">Transmembrane</keyword>
<evidence type="ECO:0000313" key="16">
    <source>
        <dbReference type="Proteomes" id="UP001420932"/>
    </source>
</evidence>
<accession>A0AAP0KEW8</accession>
<evidence type="ECO:0000256" key="10">
    <source>
        <dbReference type="ARBA" id="ARBA00023033"/>
    </source>
</evidence>
<dbReference type="AlphaFoldDB" id="A0AAP0KEW8"/>
<keyword evidence="16" id="KW-1185">Reference proteome</keyword>
<comment type="similarity">
    <text evidence="3 13">Belongs to the cytochrome P450 family.</text>
</comment>
<feature type="transmembrane region" description="Helical" evidence="14">
    <location>
        <begin position="6"/>
        <end position="25"/>
    </location>
</feature>
<keyword evidence="4 12" id="KW-0349">Heme</keyword>
<dbReference type="InterPro" id="IPR002401">
    <property type="entry name" value="Cyt_P450_E_grp-I"/>
</dbReference>
<evidence type="ECO:0000256" key="7">
    <source>
        <dbReference type="ARBA" id="ARBA00022989"/>
    </source>
</evidence>
<keyword evidence="6 12" id="KW-0479">Metal-binding</keyword>
<comment type="cofactor">
    <cofactor evidence="1 12">
        <name>heme</name>
        <dbReference type="ChEBI" id="CHEBI:30413"/>
    </cofactor>
</comment>
<dbReference type="FunFam" id="1.10.630.10:FF:000008">
    <property type="entry name" value="Cytochrome P450 71D8"/>
    <property type="match status" value="1"/>
</dbReference>
<proteinExistence type="inferred from homology"/>
<evidence type="ECO:0000256" key="2">
    <source>
        <dbReference type="ARBA" id="ARBA00004167"/>
    </source>
</evidence>
<keyword evidence="8 13" id="KW-0560">Oxidoreductase</keyword>
<keyword evidence="7 14" id="KW-1133">Transmembrane helix</keyword>
<evidence type="ECO:0000256" key="3">
    <source>
        <dbReference type="ARBA" id="ARBA00010617"/>
    </source>
</evidence>
<evidence type="ECO:0000256" key="11">
    <source>
        <dbReference type="ARBA" id="ARBA00023136"/>
    </source>
</evidence>
<keyword evidence="9 12" id="KW-0408">Iron</keyword>
<reference evidence="15 16" key="1">
    <citation type="submission" date="2024-01" db="EMBL/GenBank/DDBJ databases">
        <title>Genome assemblies of Stephania.</title>
        <authorList>
            <person name="Yang L."/>
        </authorList>
    </citation>
    <scope>NUCLEOTIDE SEQUENCE [LARGE SCALE GENOMIC DNA]</scope>
    <source>
        <strain evidence="15">YNDBR</strain>
        <tissue evidence="15">Leaf</tissue>
    </source>
</reference>
<dbReference type="InterPro" id="IPR036396">
    <property type="entry name" value="Cyt_P450_sf"/>
</dbReference>
<evidence type="ECO:0000256" key="4">
    <source>
        <dbReference type="ARBA" id="ARBA00022617"/>
    </source>
</evidence>
<dbReference type="PRINTS" id="PR00385">
    <property type="entry name" value="P450"/>
</dbReference>
<gene>
    <name evidence="15" type="ORF">Syun_009581</name>
</gene>
<evidence type="ECO:0000256" key="8">
    <source>
        <dbReference type="ARBA" id="ARBA00023002"/>
    </source>
</evidence>